<reference evidence="3 4" key="1">
    <citation type="journal article" date="2014" name="PLoS ONE">
        <title>Identification and Characterization of a New Erythromycin Biosynthetic Gene Cluster in Actinopolyspora erythraea YIM90600, a Novel Erythronolide-Producing Halophilic Actinomycete Isolated from Salt Field.</title>
        <authorList>
            <person name="Chen D."/>
            <person name="Feng J."/>
            <person name="Huang L."/>
            <person name="Zhang Q."/>
            <person name="Wu J."/>
            <person name="Zhu X."/>
            <person name="Duan Y."/>
            <person name="Xu Z."/>
        </authorList>
    </citation>
    <scope>NUCLEOTIDE SEQUENCE [LARGE SCALE GENOMIC DNA]</scope>
    <source>
        <strain evidence="3 4">YIM90600</strain>
    </source>
</reference>
<evidence type="ECO:0000313" key="2">
    <source>
        <dbReference type="EMBL" id="ASU80598.1"/>
    </source>
</evidence>
<dbReference type="Proteomes" id="UP000029737">
    <property type="component" value="Unassembled WGS sequence"/>
</dbReference>
<dbReference type="KEGG" id="aey:CDG81_22610"/>
<sequence>MYALDLSAVRWRKSSRSGGGSNDACVEVAFPEPATVPWRKSSRSGGGSNNACVEVAFAGPAVAVRDSKVPDGAVLAFDQRAWASFLASLR</sequence>
<evidence type="ECO:0000259" key="1">
    <source>
        <dbReference type="Pfam" id="PF04149"/>
    </source>
</evidence>
<dbReference type="InterPro" id="IPR007278">
    <property type="entry name" value="DUF397"/>
</dbReference>
<accession>A0A099DAB5</accession>
<gene>
    <name evidence="2" type="ORF">CDG81_22610</name>
    <name evidence="3" type="ORF">IL38_02220</name>
</gene>
<dbReference type="Proteomes" id="UP000215043">
    <property type="component" value="Chromosome"/>
</dbReference>
<feature type="domain" description="DUF397" evidence="1">
    <location>
        <begin position="10"/>
        <end position="32"/>
    </location>
</feature>
<dbReference type="EMBL" id="CP022752">
    <property type="protein sequence ID" value="ASU80598.1"/>
    <property type="molecule type" value="Genomic_DNA"/>
</dbReference>
<dbReference type="EMBL" id="JPMV01000009">
    <property type="protein sequence ID" value="KGI82722.1"/>
    <property type="molecule type" value="Genomic_DNA"/>
</dbReference>
<evidence type="ECO:0000313" key="3">
    <source>
        <dbReference type="EMBL" id="KGI82722.1"/>
    </source>
</evidence>
<protein>
    <submittedName>
        <fullName evidence="2">DUF397 domain-containing protein</fullName>
    </submittedName>
</protein>
<reference evidence="2 5" key="2">
    <citation type="submission" date="2017-08" db="EMBL/GenBank/DDBJ databases">
        <title>The complete genome sequence of moderately halophilic actinomycete Actinopolyspora erythraea YIM 90600, the producer of novel erythromycin, novel actinopolysporins A-C and tubercidin.</title>
        <authorList>
            <person name="Yin M."/>
            <person name="Tang S."/>
        </authorList>
    </citation>
    <scope>NUCLEOTIDE SEQUENCE [LARGE SCALE GENOMIC DNA]</scope>
    <source>
        <strain evidence="2 5">YIM 90600</strain>
    </source>
</reference>
<organism evidence="2 5">
    <name type="scientific">Actinopolyspora erythraea</name>
    <dbReference type="NCBI Taxonomy" id="414996"/>
    <lineage>
        <taxon>Bacteria</taxon>
        <taxon>Bacillati</taxon>
        <taxon>Actinomycetota</taxon>
        <taxon>Actinomycetes</taxon>
        <taxon>Actinopolysporales</taxon>
        <taxon>Actinopolysporaceae</taxon>
        <taxon>Actinopolyspora</taxon>
    </lineage>
</organism>
<evidence type="ECO:0000313" key="4">
    <source>
        <dbReference type="Proteomes" id="UP000029737"/>
    </source>
</evidence>
<dbReference type="HOGENOM" id="CLU_131550_0_1_11"/>
<dbReference type="AlphaFoldDB" id="A0A099DAB5"/>
<keyword evidence="4" id="KW-1185">Reference proteome</keyword>
<name>A0A099DAB5_9ACTN</name>
<dbReference type="Pfam" id="PF04149">
    <property type="entry name" value="DUF397"/>
    <property type="match status" value="2"/>
</dbReference>
<proteinExistence type="predicted"/>
<dbReference type="OrthoDB" id="3430276at2"/>
<feature type="domain" description="DUF397" evidence="1">
    <location>
        <begin position="37"/>
        <end position="90"/>
    </location>
</feature>
<evidence type="ECO:0000313" key="5">
    <source>
        <dbReference type="Proteomes" id="UP000215043"/>
    </source>
</evidence>
<dbReference type="RefSeq" id="WP_084133764.1">
    <property type="nucleotide sequence ID" value="NZ_CP022752.1"/>
</dbReference>
<dbReference type="eggNOG" id="ENOG502ZKYS">
    <property type="taxonomic scope" value="Bacteria"/>
</dbReference>